<dbReference type="AlphaFoldDB" id="A0AAQ3MEG6"/>
<name>A0AAQ3MEG6_VIGMU</name>
<sequence>MLEARLWGKQNIQLHFGYHSCIYIYFLVLHRNCNWGWSIPQARCSSYNPVHTTGRSKHHSTFCTILSGDQESQIQNQVAKLGMTLSCSGRRKHSGPHMIGI</sequence>
<gene>
    <name evidence="1" type="ORF">V8G54_035133</name>
</gene>
<evidence type="ECO:0000313" key="1">
    <source>
        <dbReference type="EMBL" id="WVY89619.1"/>
    </source>
</evidence>
<keyword evidence="2" id="KW-1185">Reference proteome</keyword>
<reference evidence="1 2" key="1">
    <citation type="journal article" date="2023" name="Life. Sci Alliance">
        <title>Evolutionary insights into 3D genome organization and epigenetic landscape of Vigna mungo.</title>
        <authorList>
            <person name="Junaid A."/>
            <person name="Singh B."/>
            <person name="Bhatia S."/>
        </authorList>
    </citation>
    <scope>NUCLEOTIDE SEQUENCE [LARGE SCALE GENOMIC DNA]</scope>
    <source>
        <strain evidence="1">Urdbean</strain>
    </source>
</reference>
<evidence type="ECO:0000313" key="2">
    <source>
        <dbReference type="Proteomes" id="UP001374535"/>
    </source>
</evidence>
<accession>A0AAQ3MEG6</accession>
<dbReference type="EMBL" id="CP144690">
    <property type="protein sequence ID" value="WVY89619.1"/>
    <property type="molecule type" value="Genomic_DNA"/>
</dbReference>
<dbReference type="Proteomes" id="UP001374535">
    <property type="component" value="Chromosome 11"/>
</dbReference>
<protein>
    <submittedName>
        <fullName evidence="1">Uncharacterized protein</fullName>
    </submittedName>
</protein>
<organism evidence="1 2">
    <name type="scientific">Vigna mungo</name>
    <name type="common">Black gram</name>
    <name type="synonym">Phaseolus mungo</name>
    <dbReference type="NCBI Taxonomy" id="3915"/>
    <lineage>
        <taxon>Eukaryota</taxon>
        <taxon>Viridiplantae</taxon>
        <taxon>Streptophyta</taxon>
        <taxon>Embryophyta</taxon>
        <taxon>Tracheophyta</taxon>
        <taxon>Spermatophyta</taxon>
        <taxon>Magnoliopsida</taxon>
        <taxon>eudicotyledons</taxon>
        <taxon>Gunneridae</taxon>
        <taxon>Pentapetalae</taxon>
        <taxon>rosids</taxon>
        <taxon>fabids</taxon>
        <taxon>Fabales</taxon>
        <taxon>Fabaceae</taxon>
        <taxon>Papilionoideae</taxon>
        <taxon>50 kb inversion clade</taxon>
        <taxon>NPAAA clade</taxon>
        <taxon>indigoferoid/millettioid clade</taxon>
        <taxon>Phaseoleae</taxon>
        <taxon>Vigna</taxon>
    </lineage>
</organism>
<proteinExistence type="predicted"/>